<keyword evidence="2" id="KW-1185">Reference proteome</keyword>
<organism evidence="1 2">
    <name type="scientific">Veronia nyctiphanis</name>
    <dbReference type="NCBI Taxonomy" id="1278244"/>
    <lineage>
        <taxon>Bacteria</taxon>
        <taxon>Pseudomonadati</taxon>
        <taxon>Pseudomonadota</taxon>
        <taxon>Gammaproteobacteria</taxon>
        <taxon>Vibrionales</taxon>
        <taxon>Vibrionaceae</taxon>
        <taxon>Veronia</taxon>
    </lineage>
</organism>
<dbReference type="AlphaFoldDB" id="A0A4Q0YIX3"/>
<reference evidence="1 2" key="1">
    <citation type="submission" date="2017-10" db="EMBL/GenBank/DDBJ databases">
        <title>Nyctiphanis sp. nov., isolated from the stomach of the euphausiid Nyctiphanes simplex (Hansen, 1911) in the Gulf of California.</title>
        <authorList>
            <person name="Gomez-Gil B."/>
            <person name="Aguilar-Mendez M."/>
            <person name="Lopez-Cortes A."/>
            <person name="Gomez-Gutierrez J."/>
            <person name="Roque A."/>
            <person name="Lang E."/>
            <person name="Gonzalez-Castillo A."/>
        </authorList>
    </citation>
    <scope>NUCLEOTIDE SEQUENCE [LARGE SCALE GENOMIC DNA]</scope>
    <source>
        <strain evidence="1 2">CAIM 600</strain>
    </source>
</reference>
<proteinExistence type="predicted"/>
<comment type="caution">
    <text evidence="1">The sequence shown here is derived from an EMBL/GenBank/DDBJ whole genome shotgun (WGS) entry which is preliminary data.</text>
</comment>
<accession>A0A4Q0YIX3</accession>
<evidence type="ECO:0000313" key="1">
    <source>
        <dbReference type="EMBL" id="RXJ70657.1"/>
    </source>
</evidence>
<name>A0A4Q0YIX3_9GAMM</name>
<protein>
    <submittedName>
        <fullName evidence="1">Uncharacterized protein</fullName>
    </submittedName>
</protein>
<dbReference type="EMBL" id="PEIB01000045">
    <property type="protein sequence ID" value="RXJ70657.1"/>
    <property type="molecule type" value="Genomic_DNA"/>
</dbReference>
<dbReference type="RefSeq" id="WP_129124135.1">
    <property type="nucleotide sequence ID" value="NZ_PEIB01000045.1"/>
</dbReference>
<evidence type="ECO:0000313" key="2">
    <source>
        <dbReference type="Proteomes" id="UP000290287"/>
    </source>
</evidence>
<dbReference type="OrthoDB" id="6304091at2"/>
<dbReference type="Proteomes" id="UP000290287">
    <property type="component" value="Unassembled WGS sequence"/>
</dbReference>
<gene>
    <name evidence="1" type="ORF">CS022_22590</name>
</gene>
<sequence>MEEVIPTEEELKVIQQDNAKHMIRGRIQANVGDPETLLGTTADAVQLLLFGFTGLIAKLHTANSLAEVREAAAPFSELAEGFQNKVSSGEVKLPFQIKGLSSVVEDIEKRATAVAVVLENSSGE</sequence>